<accession>A0A2I0AJR6</accession>
<dbReference type="Proteomes" id="UP000236161">
    <property type="component" value="Unassembled WGS sequence"/>
</dbReference>
<proteinExistence type="predicted"/>
<sequence length="80" mass="9197">MWSLSLTAKFYRSKALAAVNSCLATNLFHLSMVKGKHSPKWISFVVGQPLDYHCSWPLFSLSYHLLKWYATEQVNPSHLI</sequence>
<organism evidence="1 2">
    <name type="scientific">Apostasia shenzhenica</name>
    <dbReference type="NCBI Taxonomy" id="1088818"/>
    <lineage>
        <taxon>Eukaryota</taxon>
        <taxon>Viridiplantae</taxon>
        <taxon>Streptophyta</taxon>
        <taxon>Embryophyta</taxon>
        <taxon>Tracheophyta</taxon>
        <taxon>Spermatophyta</taxon>
        <taxon>Magnoliopsida</taxon>
        <taxon>Liliopsida</taxon>
        <taxon>Asparagales</taxon>
        <taxon>Orchidaceae</taxon>
        <taxon>Apostasioideae</taxon>
        <taxon>Apostasia</taxon>
    </lineage>
</organism>
<keyword evidence="2" id="KW-1185">Reference proteome</keyword>
<protein>
    <submittedName>
        <fullName evidence="1">Putative mitochondrial protein</fullName>
    </submittedName>
</protein>
<gene>
    <name evidence="1" type="ORF">AXF42_Ash012079</name>
</gene>
<dbReference type="AlphaFoldDB" id="A0A2I0AJR6"/>
<evidence type="ECO:0000313" key="1">
    <source>
        <dbReference type="EMBL" id="PKA55787.1"/>
    </source>
</evidence>
<reference evidence="1 2" key="1">
    <citation type="journal article" date="2017" name="Nature">
        <title>The Apostasia genome and the evolution of orchids.</title>
        <authorList>
            <person name="Zhang G.Q."/>
            <person name="Liu K.W."/>
            <person name="Li Z."/>
            <person name="Lohaus R."/>
            <person name="Hsiao Y.Y."/>
            <person name="Niu S.C."/>
            <person name="Wang J.Y."/>
            <person name="Lin Y.C."/>
            <person name="Xu Q."/>
            <person name="Chen L.J."/>
            <person name="Yoshida K."/>
            <person name="Fujiwara S."/>
            <person name="Wang Z.W."/>
            <person name="Zhang Y.Q."/>
            <person name="Mitsuda N."/>
            <person name="Wang M."/>
            <person name="Liu G.H."/>
            <person name="Pecoraro L."/>
            <person name="Huang H.X."/>
            <person name="Xiao X.J."/>
            <person name="Lin M."/>
            <person name="Wu X.Y."/>
            <person name="Wu W.L."/>
            <person name="Chen Y.Y."/>
            <person name="Chang S.B."/>
            <person name="Sakamoto S."/>
            <person name="Ohme-Takagi M."/>
            <person name="Yagi M."/>
            <person name="Zeng S.J."/>
            <person name="Shen C.Y."/>
            <person name="Yeh C.M."/>
            <person name="Luo Y.B."/>
            <person name="Tsai W.C."/>
            <person name="Van de Peer Y."/>
            <person name="Liu Z.J."/>
        </authorList>
    </citation>
    <scope>NUCLEOTIDE SEQUENCE [LARGE SCALE GENOMIC DNA]</scope>
    <source>
        <strain evidence="2">cv. Shenzhen</strain>
        <tissue evidence="1">Stem</tissue>
    </source>
</reference>
<dbReference type="PANTHER" id="PTHR34456:SF13">
    <property type="entry name" value="REVERSE TRANSCRIPTASE DOMAIN-CONTAINING PROTEIN"/>
    <property type="match status" value="1"/>
</dbReference>
<dbReference type="PANTHER" id="PTHR34456">
    <property type="entry name" value="MITOVIRUS RNA-DEPENDENT RNA POLYMERASE"/>
    <property type="match status" value="1"/>
</dbReference>
<name>A0A2I0AJR6_9ASPA</name>
<dbReference type="EMBL" id="KZ451978">
    <property type="protein sequence ID" value="PKA55787.1"/>
    <property type="molecule type" value="Genomic_DNA"/>
</dbReference>
<dbReference type="InterPro" id="IPR008686">
    <property type="entry name" value="RNA_pol_mitovir"/>
</dbReference>
<evidence type="ECO:0000313" key="2">
    <source>
        <dbReference type="Proteomes" id="UP000236161"/>
    </source>
</evidence>